<name>A0A6V7QGS2_ANACO</name>
<proteinExistence type="predicted"/>
<protein>
    <recommendedName>
        <fullName evidence="3">Transposase Tnp1/En/Spm-like domain-containing protein</fullName>
    </recommendedName>
</protein>
<evidence type="ECO:0000313" key="4">
    <source>
        <dbReference type="EMBL" id="CAD1842354.1"/>
    </source>
</evidence>
<evidence type="ECO:0000259" key="3">
    <source>
        <dbReference type="Pfam" id="PF03017"/>
    </source>
</evidence>
<dbReference type="AlphaFoldDB" id="A0A6V7QGS2"/>
<gene>
    <name evidence="4" type="ORF">CB5_LOCUS25565</name>
</gene>
<reference evidence="4" key="1">
    <citation type="submission" date="2020-07" db="EMBL/GenBank/DDBJ databases">
        <authorList>
            <person name="Lin J."/>
        </authorList>
    </citation>
    <scope>NUCLEOTIDE SEQUENCE</scope>
</reference>
<organism evidence="4">
    <name type="scientific">Ananas comosus var. bracteatus</name>
    <name type="common">red pineapple</name>
    <dbReference type="NCBI Taxonomy" id="296719"/>
    <lineage>
        <taxon>Eukaryota</taxon>
        <taxon>Viridiplantae</taxon>
        <taxon>Streptophyta</taxon>
        <taxon>Embryophyta</taxon>
        <taxon>Tracheophyta</taxon>
        <taxon>Spermatophyta</taxon>
        <taxon>Magnoliopsida</taxon>
        <taxon>Liliopsida</taxon>
        <taxon>Poales</taxon>
        <taxon>Bromeliaceae</taxon>
        <taxon>Bromelioideae</taxon>
        <taxon>Ananas</taxon>
    </lineage>
</organism>
<feature type="compositionally biased region" description="Polar residues" evidence="2">
    <location>
        <begin position="164"/>
        <end position="186"/>
    </location>
</feature>
<accession>A0A6V7QGS2</accession>
<dbReference type="Pfam" id="PF03017">
    <property type="entry name" value="Transposase_23"/>
    <property type="match status" value="1"/>
</dbReference>
<feature type="domain" description="Transposase Tnp1/En/Spm-like" evidence="3">
    <location>
        <begin position="214"/>
        <end position="278"/>
    </location>
</feature>
<evidence type="ECO:0000256" key="1">
    <source>
        <dbReference type="SAM" id="Coils"/>
    </source>
</evidence>
<feature type="coiled-coil region" evidence="1">
    <location>
        <begin position="101"/>
        <end position="142"/>
    </location>
</feature>
<feature type="region of interest" description="Disordered" evidence="2">
    <location>
        <begin position="148"/>
        <end position="194"/>
    </location>
</feature>
<keyword evidence="1" id="KW-0175">Coiled coil</keyword>
<dbReference type="EMBL" id="LR862136">
    <property type="protein sequence ID" value="CAD1842354.1"/>
    <property type="molecule type" value="Genomic_DNA"/>
</dbReference>
<evidence type="ECO:0000256" key="2">
    <source>
        <dbReference type="SAM" id="MobiDB-lite"/>
    </source>
</evidence>
<dbReference type="PANTHER" id="PTHR33499:SF11">
    <property type="entry name" value="NO APICAL MERISTEM-ASSOCIATED C-TERMINAL DOMAIN-CONTAINING PROTEIN"/>
    <property type="match status" value="1"/>
</dbReference>
<dbReference type="InterPro" id="IPR004264">
    <property type="entry name" value="Transposase_23"/>
</dbReference>
<sequence>MGGELVLTQPYDLSRRIADCDTRVHPSAWEFLVKHWSSETGQGAITEIAPIYPDIAQKDESRDDLLVKVLGEDRRGHVRCFGLVPTPSDVFGSNPTRAECLRILSETKNAAKEEKHRMQQEIANLKQKYEDVQREMSMIRAMFESTEKMPQDLHKPKKKIGIPNANNYISPNGSPKNDVSSSQSSHEVPPPQAHRAKDIVKNFLIPSDAQGGNEVYLKSLKKPHGNVARGYILSKDAMTKVGGVELGPQYWEVQIDVAILHNEPLLRPYGNYLTIGDAAGVTVAWPYTYVKRK</sequence>
<dbReference type="PANTHER" id="PTHR33499">
    <property type="entry name" value="OS12G0282400 PROTEIN-RELATED"/>
    <property type="match status" value="1"/>
</dbReference>